<organism evidence="2 3">
    <name type="scientific">Phaseolus angularis</name>
    <name type="common">Azuki bean</name>
    <name type="synonym">Vigna angularis</name>
    <dbReference type="NCBI Taxonomy" id="3914"/>
    <lineage>
        <taxon>Eukaryota</taxon>
        <taxon>Viridiplantae</taxon>
        <taxon>Streptophyta</taxon>
        <taxon>Embryophyta</taxon>
        <taxon>Tracheophyta</taxon>
        <taxon>Spermatophyta</taxon>
        <taxon>Magnoliopsida</taxon>
        <taxon>eudicotyledons</taxon>
        <taxon>Gunneridae</taxon>
        <taxon>Pentapetalae</taxon>
        <taxon>rosids</taxon>
        <taxon>fabids</taxon>
        <taxon>Fabales</taxon>
        <taxon>Fabaceae</taxon>
        <taxon>Papilionoideae</taxon>
        <taxon>50 kb inversion clade</taxon>
        <taxon>NPAAA clade</taxon>
        <taxon>indigoferoid/millettioid clade</taxon>
        <taxon>Phaseoleae</taxon>
        <taxon>Vigna</taxon>
    </lineage>
</organism>
<feature type="compositionally biased region" description="Basic and acidic residues" evidence="1">
    <location>
        <begin position="12"/>
        <end position="30"/>
    </location>
</feature>
<accession>A0A0L9VRH9</accession>
<name>A0A0L9VRH9_PHAAN</name>
<reference evidence="3" key="1">
    <citation type="journal article" date="2015" name="Proc. Natl. Acad. Sci. U.S.A.">
        <title>Genome sequencing of adzuki bean (Vigna angularis) provides insight into high starch and low fat accumulation and domestication.</title>
        <authorList>
            <person name="Yang K."/>
            <person name="Tian Z."/>
            <person name="Chen C."/>
            <person name="Luo L."/>
            <person name="Zhao B."/>
            <person name="Wang Z."/>
            <person name="Yu L."/>
            <person name="Li Y."/>
            <person name="Sun Y."/>
            <person name="Li W."/>
            <person name="Chen Y."/>
            <person name="Li Y."/>
            <person name="Zhang Y."/>
            <person name="Ai D."/>
            <person name="Zhao J."/>
            <person name="Shang C."/>
            <person name="Ma Y."/>
            <person name="Wu B."/>
            <person name="Wang M."/>
            <person name="Gao L."/>
            <person name="Sun D."/>
            <person name="Zhang P."/>
            <person name="Guo F."/>
            <person name="Wang W."/>
            <person name="Li Y."/>
            <person name="Wang J."/>
            <person name="Varshney R.K."/>
            <person name="Wang J."/>
            <person name="Ling H.Q."/>
            <person name="Wan P."/>
        </authorList>
    </citation>
    <scope>NUCLEOTIDE SEQUENCE</scope>
    <source>
        <strain evidence="3">cv. Jingnong 6</strain>
    </source>
</reference>
<gene>
    <name evidence="2" type="ORF">LR48_Vigan11g071900</name>
</gene>
<dbReference type="AlphaFoldDB" id="A0A0L9VRH9"/>
<dbReference type="Pfam" id="PF03004">
    <property type="entry name" value="Transposase_24"/>
    <property type="match status" value="1"/>
</dbReference>
<dbReference type="EMBL" id="CM003381">
    <property type="protein sequence ID" value="KOM57686.1"/>
    <property type="molecule type" value="Genomic_DNA"/>
</dbReference>
<protein>
    <submittedName>
        <fullName evidence="2">Uncharacterized protein</fullName>
    </submittedName>
</protein>
<feature type="compositionally biased region" description="Polar residues" evidence="1">
    <location>
        <begin position="32"/>
        <end position="48"/>
    </location>
</feature>
<evidence type="ECO:0000313" key="3">
    <source>
        <dbReference type="Proteomes" id="UP000053144"/>
    </source>
</evidence>
<feature type="compositionally biased region" description="Basic residues" evidence="1">
    <location>
        <begin position="1"/>
        <end position="11"/>
    </location>
</feature>
<proteinExistence type="predicted"/>
<dbReference type="InterPro" id="IPR004252">
    <property type="entry name" value="Probable_transposase_24"/>
</dbReference>
<evidence type="ECO:0000256" key="1">
    <source>
        <dbReference type="SAM" id="MobiDB-lite"/>
    </source>
</evidence>
<feature type="region of interest" description="Disordered" evidence="1">
    <location>
        <begin position="1"/>
        <end position="48"/>
    </location>
</feature>
<dbReference type="Gramene" id="KOM57686">
    <property type="protein sequence ID" value="KOM57686"/>
    <property type="gene ID" value="LR48_Vigan11g071900"/>
</dbReference>
<sequence>MSRSWNLKRTKRAPEEKVVEGPPPTRHELWKATQTKSNGQMTSQSTEEISQRIDELVEQHTQGTFVAQEEEKKEIKEKIVQQDLKCEDEEFKPGKPVKHKNKLWAVKEIKVNGVIEIEAPYSRRVKNVDKKMLKTSSCDESKRNTNIKASN</sequence>
<evidence type="ECO:0000313" key="2">
    <source>
        <dbReference type="EMBL" id="KOM57686.1"/>
    </source>
</evidence>
<dbReference type="Proteomes" id="UP000053144">
    <property type="component" value="Chromosome 11"/>
</dbReference>